<evidence type="ECO:0000256" key="2">
    <source>
        <dbReference type="ARBA" id="ARBA00006789"/>
    </source>
</evidence>
<accession>A0AAV1C9U4</accession>
<feature type="domain" description="START" evidence="13">
    <location>
        <begin position="315"/>
        <end position="550"/>
    </location>
</feature>
<dbReference type="Proteomes" id="UP001161247">
    <property type="component" value="Chromosome 1"/>
</dbReference>
<dbReference type="CDD" id="cd00086">
    <property type="entry name" value="homeodomain"/>
    <property type="match status" value="1"/>
</dbReference>
<keyword evidence="15" id="KW-1185">Reference proteome</keyword>
<evidence type="ECO:0000259" key="12">
    <source>
        <dbReference type="PROSITE" id="PS50071"/>
    </source>
</evidence>
<keyword evidence="3" id="KW-0805">Transcription regulation</keyword>
<evidence type="ECO:0000256" key="1">
    <source>
        <dbReference type="ARBA" id="ARBA00004123"/>
    </source>
</evidence>
<dbReference type="PANTHER" id="PTHR45654:SF69">
    <property type="entry name" value="HOMEOBOX-LEUCINE ZIPPER PROTEIN ANTHOCYANINLESS 2-LIKE"/>
    <property type="match status" value="1"/>
</dbReference>
<dbReference type="PANTHER" id="PTHR45654">
    <property type="entry name" value="HOMEOBOX-LEUCINE ZIPPER PROTEIN MERISTEM L1"/>
    <property type="match status" value="1"/>
</dbReference>
<dbReference type="CDD" id="cd08875">
    <property type="entry name" value="START_ArGLABRA2_like"/>
    <property type="match status" value="1"/>
</dbReference>
<reference evidence="14" key="1">
    <citation type="submission" date="2023-03" db="EMBL/GenBank/DDBJ databases">
        <authorList>
            <person name="Julca I."/>
        </authorList>
    </citation>
    <scope>NUCLEOTIDE SEQUENCE</scope>
</reference>
<feature type="DNA-binding region" description="Homeobox" evidence="9">
    <location>
        <begin position="117"/>
        <end position="176"/>
    </location>
</feature>
<dbReference type="InterPro" id="IPR009057">
    <property type="entry name" value="Homeodomain-like_sf"/>
</dbReference>
<evidence type="ECO:0000259" key="13">
    <source>
        <dbReference type="PROSITE" id="PS50848"/>
    </source>
</evidence>
<dbReference type="Pfam" id="PF00046">
    <property type="entry name" value="Homeodomain"/>
    <property type="match status" value="1"/>
</dbReference>
<dbReference type="PROSITE" id="PS50848">
    <property type="entry name" value="START"/>
    <property type="match status" value="1"/>
</dbReference>
<evidence type="ECO:0000256" key="11">
    <source>
        <dbReference type="SAM" id="MobiDB-lite"/>
    </source>
</evidence>
<dbReference type="SUPFAM" id="SSF55961">
    <property type="entry name" value="Bet v1-like"/>
    <property type="match status" value="2"/>
</dbReference>
<evidence type="ECO:0000256" key="9">
    <source>
        <dbReference type="PROSITE-ProRule" id="PRU00108"/>
    </source>
</evidence>
<organism evidence="14 15">
    <name type="scientific">Oldenlandia corymbosa var. corymbosa</name>
    <dbReference type="NCBI Taxonomy" id="529605"/>
    <lineage>
        <taxon>Eukaryota</taxon>
        <taxon>Viridiplantae</taxon>
        <taxon>Streptophyta</taxon>
        <taxon>Embryophyta</taxon>
        <taxon>Tracheophyta</taxon>
        <taxon>Spermatophyta</taxon>
        <taxon>Magnoliopsida</taxon>
        <taxon>eudicotyledons</taxon>
        <taxon>Gunneridae</taxon>
        <taxon>Pentapetalae</taxon>
        <taxon>asterids</taxon>
        <taxon>lamiids</taxon>
        <taxon>Gentianales</taxon>
        <taxon>Rubiaceae</taxon>
        <taxon>Rubioideae</taxon>
        <taxon>Spermacoceae</taxon>
        <taxon>Hedyotis-Oldenlandia complex</taxon>
        <taxon>Oldenlandia</taxon>
    </lineage>
</organism>
<gene>
    <name evidence="14" type="ORF">OLC1_LOCUS3917</name>
</gene>
<dbReference type="Pfam" id="PF25797">
    <property type="entry name" value="PDF2_C"/>
    <property type="match status" value="1"/>
</dbReference>
<protein>
    <submittedName>
        <fullName evidence="14">OLC1v1027363C3</fullName>
    </submittedName>
</protein>
<comment type="similarity">
    <text evidence="2">Belongs to the HD-ZIP homeobox family. Class IV subfamily.</text>
</comment>
<keyword evidence="5 9" id="KW-0238">DNA-binding</keyword>
<dbReference type="FunFam" id="1.10.10.60:FF:000229">
    <property type="entry name" value="Homeobox-leucine zipper protein HDG1"/>
    <property type="match status" value="1"/>
</dbReference>
<dbReference type="InterPro" id="IPR042160">
    <property type="entry name" value="HD-Zip_IV"/>
</dbReference>
<dbReference type="GO" id="GO:0005634">
    <property type="term" value="C:nucleus"/>
    <property type="evidence" value="ECO:0007669"/>
    <property type="project" value="UniProtKB-SubCell"/>
</dbReference>
<feature type="region of interest" description="Disordered" evidence="11">
    <location>
        <begin position="77"/>
        <end position="125"/>
    </location>
</feature>
<proteinExistence type="inferred from homology"/>
<dbReference type="GO" id="GO:0003677">
    <property type="term" value="F:DNA binding"/>
    <property type="evidence" value="ECO:0007669"/>
    <property type="project" value="UniProtKB-UniRule"/>
</dbReference>
<keyword evidence="4" id="KW-0175">Coiled coil</keyword>
<feature type="compositionally biased region" description="Basic and acidic residues" evidence="11">
    <location>
        <begin position="84"/>
        <end position="102"/>
    </location>
</feature>
<keyword evidence="8 9" id="KW-0539">Nucleus</keyword>
<dbReference type="PROSITE" id="PS50071">
    <property type="entry name" value="HOMEOBOX_2"/>
    <property type="match status" value="1"/>
</dbReference>
<dbReference type="EMBL" id="OX459118">
    <property type="protein sequence ID" value="CAI9092180.1"/>
    <property type="molecule type" value="Genomic_DNA"/>
</dbReference>
<evidence type="ECO:0000256" key="7">
    <source>
        <dbReference type="ARBA" id="ARBA00023163"/>
    </source>
</evidence>
<dbReference type="AlphaFoldDB" id="A0AAV1C9U4"/>
<dbReference type="InterPro" id="IPR057993">
    <property type="entry name" value="HD-Zip_IV_C"/>
</dbReference>
<feature type="compositionally biased region" description="Basic residues" evidence="11">
    <location>
        <begin position="115"/>
        <end position="125"/>
    </location>
</feature>
<dbReference type="InterPro" id="IPR002913">
    <property type="entry name" value="START_lipid-bd_dom"/>
</dbReference>
<evidence type="ECO:0000256" key="5">
    <source>
        <dbReference type="ARBA" id="ARBA00023125"/>
    </source>
</evidence>
<evidence type="ECO:0000313" key="14">
    <source>
        <dbReference type="EMBL" id="CAI9092180.1"/>
    </source>
</evidence>
<evidence type="ECO:0000256" key="8">
    <source>
        <dbReference type="ARBA" id="ARBA00023242"/>
    </source>
</evidence>
<dbReference type="SUPFAM" id="SSF46689">
    <property type="entry name" value="Homeodomain-like"/>
    <property type="match status" value="1"/>
</dbReference>
<dbReference type="Pfam" id="PF01852">
    <property type="entry name" value="START"/>
    <property type="match status" value="1"/>
</dbReference>
<evidence type="ECO:0000256" key="4">
    <source>
        <dbReference type="ARBA" id="ARBA00023054"/>
    </source>
</evidence>
<dbReference type="Gene3D" id="1.10.10.60">
    <property type="entry name" value="Homeodomain-like"/>
    <property type="match status" value="1"/>
</dbReference>
<sequence>MSFGGFIGGGSSGVGDARIMSDNLFNNSSSIPNSTIAHSQPSMVSRPPIVQPIFNSSPFSFSVKPKMEGVGEMGLGGNFVLVDRPGDEENDSRSGSDNHENPSGDDQDASGDSKARKKKKYHRHTPLQIQELEAAFKENPHPDEKARLELGRRLNLESKQVKFWFQNRRTQMKTQMERHENTMLKQDNDRLRMENITMKESLRNPVCSHCGGPAVLGETTIEEHRLRLENGRLRDELTRLNSLTSKFLGRPLSSVSSPIGLGNSDLELAVGRNGFGGVSAVSPTMPLGLDFVSGIPGALSGVPPTRSSLGTGFDVTTDTSMYVELAMAAMEEFLKLAQVDNLWFRGMEGGGESLNLEEYTRSFPPCIGMKPESYVSEATRASGTVIINSTTLVEMMMDANRWTEMFSCMLGKASVVEVISFGLGGSKNGALQVMQAEFQILTPLVAVRPVKFLRFCKQHTEGYWAVVDVSVDSIRDGSTGQIYTDCRRLPSGCIVQDLPNGYSKVIWIEHMEYDETTVNQSFRPLLRSGLGLGAQKWVATLERQCEFLAVILSSTVQGGDQAVISPAGRKSLAKLAQRMTRNFGTGICATVHNWDIVQVGDANDPRLMMRKSYGNPGEPPGMILSATTTVWLPVSRERLFDYLRNEQTRAQWDVLSLEGPMQQMLHIAKGQDLGNSISLLRSSANSSNSNQGSILILQETCNDVSGSLIVYAAVDIPAMNVVMGGGDSSCVVLLPSGFSIVSDCQNESTTNQDSSPGISATETPGSTGGGSGSLLTVSFQILVNSSSTRLTMDSVHTVNALITRTLQSIKAAFSGN</sequence>
<evidence type="ECO:0000256" key="10">
    <source>
        <dbReference type="RuleBase" id="RU000682"/>
    </source>
</evidence>
<feature type="region of interest" description="Disordered" evidence="11">
    <location>
        <begin position="745"/>
        <end position="771"/>
    </location>
</feature>
<dbReference type="InterPro" id="IPR001356">
    <property type="entry name" value="HD"/>
</dbReference>
<dbReference type="SMART" id="SM00389">
    <property type="entry name" value="HOX"/>
    <property type="match status" value="1"/>
</dbReference>
<name>A0AAV1C9U4_OLDCO</name>
<feature type="compositionally biased region" description="Polar residues" evidence="11">
    <location>
        <begin position="745"/>
        <end position="764"/>
    </location>
</feature>
<keyword evidence="7" id="KW-0804">Transcription</keyword>
<dbReference type="SMART" id="SM00234">
    <property type="entry name" value="START"/>
    <property type="match status" value="1"/>
</dbReference>
<keyword evidence="6 9" id="KW-0371">Homeobox</keyword>
<feature type="domain" description="Homeobox" evidence="12">
    <location>
        <begin position="115"/>
        <end position="175"/>
    </location>
</feature>
<evidence type="ECO:0000313" key="15">
    <source>
        <dbReference type="Proteomes" id="UP001161247"/>
    </source>
</evidence>
<evidence type="ECO:0000256" key="3">
    <source>
        <dbReference type="ARBA" id="ARBA00023015"/>
    </source>
</evidence>
<comment type="subcellular location">
    <subcellularLocation>
        <location evidence="1 9 10">Nucleus</location>
    </subcellularLocation>
</comment>
<evidence type="ECO:0000256" key="6">
    <source>
        <dbReference type="ARBA" id="ARBA00023155"/>
    </source>
</evidence>
<dbReference type="GO" id="GO:0008289">
    <property type="term" value="F:lipid binding"/>
    <property type="evidence" value="ECO:0007669"/>
    <property type="project" value="InterPro"/>
</dbReference>